<name>A0AC34FD16_9BILA</name>
<evidence type="ECO:0000313" key="1">
    <source>
        <dbReference type="Proteomes" id="UP000887579"/>
    </source>
</evidence>
<protein>
    <submittedName>
        <fullName evidence="2">Protein kinase domain-containing protein</fullName>
    </submittedName>
</protein>
<proteinExistence type="predicted"/>
<accession>A0AC34FD16</accession>
<dbReference type="WBParaSite" id="ES5_v2.g14698.t1">
    <property type="protein sequence ID" value="ES5_v2.g14698.t1"/>
    <property type="gene ID" value="ES5_v2.g14698"/>
</dbReference>
<reference evidence="2" key="1">
    <citation type="submission" date="2022-11" db="UniProtKB">
        <authorList>
            <consortium name="WormBaseParasite"/>
        </authorList>
    </citation>
    <scope>IDENTIFICATION</scope>
</reference>
<dbReference type="Proteomes" id="UP000887579">
    <property type="component" value="Unplaced"/>
</dbReference>
<sequence length="260" mass="29551">MELVRGGSLQDYLKKNAGKINDTERLNNMASSAACGLAYLHSRSCIHRDIAARNCLYDKNKNVKISDFGLSREGEKYKMTQTQRVPIKWIAPECLINFTFTRSSDVFSFGVLLWEIFSDAAEPFEGKKTTEIKNLILNGVRLEFPAATPLEIKEMVTQHLWSSRPEDRYTMSDVVQRLEQMTGVKQPTKKKDHHKSRNEPNDENVYRDSGARRKSRREEDKGQSIAKKKGGNSTSKYRSISHSTSTVNSTVQNGSPEKEL</sequence>
<evidence type="ECO:0000313" key="2">
    <source>
        <dbReference type="WBParaSite" id="ES5_v2.g14698.t1"/>
    </source>
</evidence>
<organism evidence="1 2">
    <name type="scientific">Panagrolaimus sp. ES5</name>
    <dbReference type="NCBI Taxonomy" id="591445"/>
    <lineage>
        <taxon>Eukaryota</taxon>
        <taxon>Metazoa</taxon>
        <taxon>Ecdysozoa</taxon>
        <taxon>Nematoda</taxon>
        <taxon>Chromadorea</taxon>
        <taxon>Rhabditida</taxon>
        <taxon>Tylenchina</taxon>
        <taxon>Panagrolaimomorpha</taxon>
        <taxon>Panagrolaimoidea</taxon>
        <taxon>Panagrolaimidae</taxon>
        <taxon>Panagrolaimus</taxon>
    </lineage>
</organism>